<dbReference type="InterPro" id="IPR006638">
    <property type="entry name" value="Elp3/MiaA/NifB-like_rSAM"/>
</dbReference>
<dbReference type="GO" id="GO:0051536">
    <property type="term" value="F:iron-sulfur cluster binding"/>
    <property type="evidence" value="ECO:0007669"/>
    <property type="project" value="UniProtKB-KW"/>
</dbReference>
<dbReference type="InterPro" id="IPR007197">
    <property type="entry name" value="rSAM"/>
</dbReference>
<organism evidence="7 8">
    <name type="scientific">Peptoniphilus lacrimalis</name>
    <dbReference type="NCBI Taxonomy" id="33031"/>
    <lineage>
        <taxon>Bacteria</taxon>
        <taxon>Bacillati</taxon>
        <taxon>Bacillota</taxon>
        <taxon>Tissierellia</taxon>
        <taxon>Tissierellales</taxon>
        <taxon>Peptoniphilaceae</taxon>
        <taxon>Peptoniphilus</taxon>
    </lineage>
</organism>
<accession>A0A379C8L2</accession>
<proteinExistence type="predicted"/>
<dbReference type="SMART" id="SM00729">
    <property type="entry name" value="Elp3"/>
    <property type="match status" value="1"/>
</dbReference>
<dbReference type="CDD" id="cd01335">
    <property type="entry name" value="Radical_SAM"/>
    <property type="match status" value="1"/>
</dbReference>
<dbReference type="RefSeq" id="WP_004823833.1">
    <property type="nucleotide sequence ID" value="NZ_JASOZY010000001.1"/>
</dbReference>
<sequence length="288" mass="32804">MQYYGNVFRPPSEARSLIIQATVGCAHNKCSFCYMYKDDNFIIRPLEDIKKDLIEMSQYGSYWRRIFLADGDALVLKTSDLLEILKTIKQYYPNIERVSSYATAGDINRKSIEELKALRDAGLEMLYIGFESGDDEILRKINKGLTYKDYVSAMAKCKEVGFKTSITIIAGLGGVELMEQNAKGTAKIISETKPDYVSYLTMRIYKNTPLYLDYINGKFNMPNAEEILQEMKIFLENVDSEGTIFRSNHASNYVLLAGTLNEDKKGLIEAIDKTLKKKNFVPEVLRGF</sequence>
<dbReference type="SFLD" id="SFLDG01082">
    <property type="entry name" value="B12-binding_domain_containing"/>
    <property type="match status" value="1"/>
</dbReference>
<evidence type="ECO:0000256" key="2">
    <source>
        <dbReference type="ARBA" id="ARBA00022691"/>
    </source>
</evidence>
<evidence type="ECO:0000256" key="3">
    <source>
        <dbReference type="ARBA" id="ARBA00022723"/>
    </source>
</evidence>
<dbReference type="InterPro" id="IPR051198">
    <property type="entry name" value="BchE-like"/>
</dbReference>
<evidence type="ECO:0000313" key="8">
    <source>
        <dbReference type="Proteomes" id="UP000255517"/>
    </source>
</evidence>
<evidence type="ECO:0000313" key="7">
    <source>
        <dbReference type="EMBL" id="SUB57937.1"/>
    </source>
</evidence>
<protein>
    <submittedName>
        <fullName evidence="7">Coproporphyrinogen III oxidase</fullName>
    </submittedName>
</protein>
<dbReference type="EMBL" id="UGSZ01000001">
    <property type="protein sequence ID" value="SUB57937.1"/>
    <property type="molecule type" value="Genomic_DNA"/>
</dbReference>
<dbReference type="InterPro" id="IPR013785">
    <property type="entry name" value="Aldolase_TIM"/>
</dbReference>
<comment type="cofactor">
    <cofactor evidence="1">
        <name>[4Fe-4S] cluster</name>
        <dbReference type="ChEBI" id="CHEBI:49883"/>
    </cofactor>
</comment>
<dbReference type="PANTHER" id="PTHR43409">
    <property type="entry name" value="ANAEROBIC MAGNESIUM-PROTOPORPHYRIN IX MONOMETHYL ESTER CYCLASE-RELATED"/>
    <property type="match status" value="1"/>
</dbReference>
<dbReference type="SUPFAM" id="SSF102114">
    <property type="entry name" value="Radical SAM enzymes"/>
    <property type="match status" value="1"/>
</dbReference>
<dbReference type="Pfam" id="PF04055">
    <property type="entry name" value="Radical_SAM"/>
    <property type="match status" value="1"/>
</dbReference>
<dbReference type="InterPro" id="IPR058240">
    <property type="entry name" value="rSAM_sf"/>
</dbReference>
<keyword evidence="2" id="KW-0949">S-adenosyl-L-methionine</keyword>
<keyword evidence="3" id="KW-0479">Metal-binding</keyword>
<evidence type="ECO:0000259" key="6">
    <source>
        <dbReference type="PROSITE" id="PS51918"/>
    </source>
</evidence>
<dbReference type="GO" id="GO:0046872">
    <property type="term" value="F:metal ion binding"/>
    <property type="evidence" value="ECO:0007669"/>
    <property type="project" value="UniProtKB-KW"/>
</dbReference>
<dbReference type="PROSITE" id="PS51918">
    <property type="entry name" value="RADICAL_SAM"/>
    <property type="match status" value="1"/>
</dbReference>
<dbReference type="SFLD" id="SFLDS00029">
    <property type="entry name" value="Radical_SAM"/>
    <property type="match status" value="1"/>
</dbReference>
<dbReference type="Gene3D" id="3.20.20.70">
    <property type="entry name" value="Aldolase class I"/>
    <property type="match status" value="1"/>
</dbReference>
<dbReference type="AlphaFoldDB" id="A0A379C8L2"/>
<name>A0A379C8L2_9FIRM</name>
<dbReference type="OrthoDB" id="9777636at2"/>
<dbReference type="Proteomes" id="UP000255517">
    <property type="component" value="Unassembled WGS sequence"/>
</dbReference>
<gene>
    <name evidence="7" type="ORF">NCTC13149_01799</name>
</gene>
<dbReference type="STRING" id="1122949.GCA_000378725_00041"/>
<dbReference type="PANTHER" id="PTHR43409:SF4">
    <property type="entry name" value="RADICAL SAM SUPERFAMILY PROTEIN"/>
    <property type="match status" value="1"/>
</dbReference>
<dbReference type="SFLD" id="SFLDG01095">
    <property type="entry name" value="Uncharacterised_Radical_SAM_Su"/>
    <property type="match status" value="1"/>
</dbReference>
<feature type="domain" description="Radical SAM core" evidence="6">
    <location>
        <begin position="9"/>
        <end position="246"/>
    </location>
</feature>
<evidence type="ECO:0000256" key="4">
    <source>
        <dbReference type="ARBA" id="ARBA00023004"/>
    </source>
</evidence>
<dbReference type="GO" id="GO:0003824">
    <property type="term" value="F:catalytic activity"/>
    <property type="evidence" value="ECO:0007669"/>
    <property type="project" value="InterPro"/>
</dbReference>
<reference evidence="7 8" key="1">
    <citation type="submission" date="2018-06" db="EMBL/GenBank/DDBJ databases">
        <authorList>
            <consortium name="Pathogen Informatics"/>
            <person name="Doyle S."/>
        </authorList>
    </citation>
    <scope>NUCLEOTIDE SEQUENCE [LARGE SCALE GENOMIC DNA]</scope>
    <source>
        <strain evidence="7 8">NCTC13149</strain>
    </source>
</reference>
<evidence type="ECO:0000256" key="1">
    <source>
        <dbReference type="ARBA" id="ARBA00001966"/>
    </source>
</evidence>
<evidence type="ECO:0000256" key="5">
    <source>
        <dbReference type="ARBA" id="ARBA00023014"/>
    </source>
</evidence>
<keyword evidence="4" id="KW-0408">Iron</keyword>
<keyword evidence="5" id="KW-0411">Iron-sulfur</keyword>